<evidence type="ECO:0000256" key="5">
    <source>
        <dbReference type="ARBA" id="ARBA00023015"/>
    </source>
</evidence>
<dbReference type="InterPro" id="IPR013088">
    <property type="entry name" value="Znf_NHR/GATA"/>
</dbReference>
<dbReference type="WBParaSite" id="Minc3s03335g33548">
    <property type="protein sequence ID" value="Minc3s03335g33548"/>
    <property type="gene ID" value="Minc3s03335g33548"/>
</dbReference>
<evidence type="ECO:0000256" key="1">
    <source>
        <dbReference type="ARBA" id="ARBA00004123"/>
    </source>
</evidence>
<dbReference type="PANTHER" id="PTHR48092">
    <property type="entry name" value="KNIRPS-RELATED PROTEIN-RELATED"/>
    <property type="match status" value="1"/>
</dbReference>
<evidence type="ECO:0000313" key="12">
    <source>
        <dbReference type="Proteomes" id="UP000887563"/>
    </source>
</evidence>
<feature type="domain" description="Nuclear receptor" evidence="11">
    <location>
        <begin position="68"/>
        <end position="143"/>
    </location>
</feature>
<keyword evidence="4" id="KW-0862">Zinc</keyword>
<evidence type="ECO:0000256" key="9">
    <source>
        <dbReference type="ARBA" id="ARBA00023242"/>
    </source>
</evidence>
<dbReference type="GO" id="GO:0008270">
    <property type="term" value="F:zinc ion binding"/>
    <property type="evidence" value="ECO:0007669"/>
    <property type="project" value="UniProtKB-KW"/>
</dbReference>
<keyword evidence="5" id="KW-0805">Transcription regulation</keyword>
<dbReference type="Proteomes" id="UP000887563">
    <property type="component" value="Unplaced"/>
</dbReference>
<evidence type="ECO:0000256" key="6">
    <source>
        <dbReference type="ARBA" id="ARBA00023125"/>
    </source>
</evidence>
<reference evidence="13" key="1">
    <citation type="submission" date="2022-11" db="UniProtKB">
        <authorList>
            <consortium name="WormBaseParasite"/>
        </authorList>
    </citation>
    <scope>IDENTIFICATION</scope>
</reference>
<evidence type="ECO:0000256" key="3">
    <source>
        <dbReference type="ARBA" id="ARBA00022771"/>
    </source>
</evidence>
<comment type="subcellular location">
    <subcellularLocation>
        <location evidence="1">Nucleus</location>
    </subcellularLocation>
</comment>
<proteinExistence type="predicted"/>
<dbReference type="FunFam" id="3.30.50.10:FF:000015">
    <property type="entry name" value="Nuclear receptor subfamily 2, group C, member 1"/>
    <property type="match status" value="1"/>
</dbReference>
<keyword evidence="9" id="KW-0539">Nucleus</keyword>
<protein>
    <submittedName>
        <fullName evidence="13">Nuclear receptor domain-containing protein</fullName>
    </submittedName>
</protein>
<dbReference type="GO" id="GO:0043565">
    <property type="term" value="F:sequence-specific DNA binding"/>
    <property type="evidence" value="ECO:0007669"/>
    <property type="project" value="InterPro"/>
</dbReference>
<evidence type="ECO:0000313" key="13">
    <source>
        <dbReference type="WBParaSite" id="Minc3s03335g33548"/>
    </source>
</evidence>
<feature type="region of interest" description="Disordered" evidence="10">
    <location>
        <begin position="21"/>
        <end position="47"/>
    </location>
</feature>
<evidence type="ECO:0000256" key="4">
    <source>
        <dbReference type="ARBA" id="ARBA00022833"/>
    </source>
</evidence>
<keyword evidence="6" id="KW-0238">DNA-binding</keyword>
<evidence type="ECO:0000256" key="8">
    <source>
        <dbReference type="ARBA" id="ARBA00023170"/>
    </source>
</evidence>
<feature type="compositionally biased region" description="Low complexity" evidence="10">
    <location>
        <begin position="22"/>
        <end position="47"/>
    </location>
</feature>
<dbReference type="PROSITE" id="PS51030">
    <property type="entry name" value="NUCLEAR_REC_DBD_2"/>
    <property type="match status" value="1"/>
</dbReference>
<name>A0A914N765_MELIC</name>
<dbReference type="PROSITE" id="PS00031">
    <property type="entry name" value="NUCLEAR_REC_DBD_1"/>
    <property type="match status" value="1"/>
</dbReference>
<dbReference type="Gene3D" id="3.30.50.10">
    <property type="entry name" value="Erythroid Transcription Factor GATA-1, subunit A"/>
    <property type="match status" value="1"/>
</dbReference>
<accession>A0A914N765</accession>
<evidence type="ECO:0000259" key="11">
    <source>
        <dbReference type="PROSITE" id="PS51030"/>
    </source>
</evidence>
<dbReference type="SUPFAM" id="SSF57716">
    <property type="entry name" value="Glucocorticoid receptor-like (DNA-binding domain)"/>
    <property type="match status" value="1"/>
</dbReference>
<keyword evidence="12" id="KW-1185">Reference proteome</keyword>
<dbReference type="AlphaFoldDB" id="A0A914N765"/>
<dbReference type="InterPro" id="IPR001628">
    <property type="entry name" value="Znf_hrmn_rcpt"/>
</dbReference>
<keyword evidence="7" id="KW-0804">Transcription</keyword>
<dbReference type="InterPro" id="IPR050200">
    <property type="entry name" value="Nuclear_hormone_rcpt_NR3"/>
</dbReference>
<dbReference type="GO" id="GO:0005634">
    <property type="term" value="C:nucleus"/>
    <property type="evidence" value="ECO:0007669"/>
    <property type="project" value="UniProtKB-SubCell"/>
</dbReference>
<keyword evidence="3" id="KW-0863">Zinc-finger</keyword>
<dbReference type="Pfam" id="PF00105">
    <property type="entry name" value="zf-C4"/>
    <property type="match status" value="1"/>
</dbReference>
<evidence type="ECO:0000256" key="2">
    <source>
        <dbReference type="ARBA" id="ARBA00022723"/>
    </source>
</evidence>
<evidence type="ECO:0000256" key="10">
    <source>
        <dbReference type="SAM" id="MobiDB-lite"/>
    </source>
</evidence>
<dbReference type="GO" id="GO:0003700">
    <property type="term" value="F:DNA-binding transcription factor activity"/>
    <property type="evidence" value="ECO:0007669"/>
    <property type="project" value="InterPro"/>
</dbReference>
<keyword evidence="2" id="KW-0479">Metal-binding</keyword>
<organism evidence="12 13">
    <name type="scientific">Meloidogyne incognita</name>
    <name type="common">Southern root-knot nematode worm</name>
    <name type="synonym">Oxyuris incognita</name>
    <dbReference type="NCBI Taxonomy" id="6306"/>
    <lineage>
        <taxon>Eukaryota</taxon>
        <taxon>Metazoa</taxon>
        <taxon>Ecdysozoa</taxon>
        <taxon>Nematoda</taxon>
        <taxon>Chromadorea</taxon>
        <taxon>Rhabditida</taxon>
        <taxon>Tylenchina</taxon>
        <taxon>Tylenchomorpha</taxon>
        <taxon>Tylenchoidea</taxon>
        <taxon>Meloidogynidae</taxon>
        <taxon>Meloidogyninae</taxon>
        <taxon>Meloidogyne</taxon>
        <taxon>Meloidogyne incognita group</taxon>
    </lineage>
</organism>
<evidence type="ECO:0000256" key="7">
    <source>
        <dbReference type="ARBA" id="ARBA00023163"/>
    </source>
</evidence>
<keyword evidence="8" id="KW-0675">Receptor</keyword>
<dbReference type="PRINTS" id="PR00047">
    <property type="entry name" value="STROIDFINGER"/>
</dbReference>
<sequence>MSPQLFGALQKAMAISAPSPSQLTTLLNNSNNQQQQNDQNSNNQNTSNIATSVSSVANLPANTNVGSGELCVVCGDKASGRHYGAISCEGCKGFFKRSIRKQIAYVCRGTKDCPVTKFHRNRCQFCRLKKCLTNGMKSESVQAERRPMNAALAAASAAITSCSNNNNNHSSSSTVAAVVATLRNRFPSINASNLSLPSHTSTSFLSSSNNQSSLTTNLFNNCVLSTSTPSSSASFSTLNQTNSGISFYTNQETYYN</sequence>
<dbReference type="SMART" id="SM00399">
    <property type="entry name" value="ZnF_C4"/>
    <property type="match status" value="1"/>
</dbReference>